<name>A0A6A6GDX8_9PEZI</name>
<gene>
    <name evidence="1" type="ORF">BDZ85DRAFT_113280</name>
</gene>
<keyword evidence="2" id="KW-1185">Reference proteome</keyword>
<evidence type="ECO:0000313" key="2">
    <source>
        <dbReference type="Proteomes" id="UP000799538"/>
    </source>
</evidence>
<accession>A0A6A6GDX8</accession>
<organism evidence="1 2">
    <name type="scientific">Elsinoe ampelina</name>
    <dbReference type="NCBI Taxonomy" id="302913"/>
    <lineage>
        <taxon>Eukaryota</taxon>
        <taxon>Fungi</taxon>
        <taxon>Dikarya</taxon>
        <taxon>Ascomycota</taxon>
        <taxon>Pezizomycotina</taxon>
        <taxon>Dothideomycetes</taxon>
        <taxon>Dothideomycetidae</taxon>
        <taxon>Myriangiales</taxon>
        <taxon>Elsinoaceae</taxon>
        <taxon>Elsinoe</taxon>
    </lineage>
</organism>
<evidence type="ECO:0000313" key="1">
    <source>
        <dbReference type="EMBL" id="KAF2223723.1"/>
    </source>
</evidence>
<dbReference type="EMBL" id="ML992506">
    <property type="protein sequence ID" value="KAF2223723.1"/>
    <property type="molecule type" value="Genomic_DNA"/>
</dbReference>
<dbReference type="AlphaFoldDB" id="A0A6A6GDX8"/>
<dbReference type="Proteomes" id="UP000799538">
    <property type="component" value="Unassembled WGS sequence"/>
</dbReference>
<protein>
    <submittedName>
        <fullName evidence="1">Uncharacterized protein</fullName>
    </submittedName>
</protein>
<reference evidence="2" key="1">
    <citation type="journal article" date="2020" name="Stud. Mycol.">
        <title>101 Dothideomycetes genomes: A test case for predicting lifestyles and emergence of pathogens.</title>
        <authorList>
            <person name="Haridas S."/>
            <person name="Albert R."/>
            <person name="Binder M."/>
            <person name="Bloem J."/>
            <person name="LaButti K."/>
            <person name="Salamov A."/>
            <person name="Andreopoulos B."/>
            <person name="Baker S."/>
            <person name="Barry K."/>
            <person name="Bills G."/>
            <person name="Bluhm B."/>
            <person name="Cannon C."/>
            <person name="Castanera R."/>
            <person name="Culley D."/>
            <person name="Daum C."/>
            <person name="Ezra D."/>
            <person name="Gonzalez J."/>
            <person name="Henrissat B."/>
            <person name="Kuo A."/>
            <person name="Liang C."/>
            <person name="Lipzen A."/>
            <person name="Lutzoni F."/>
            <person name="Magnuson J."/>
            <person name="Mondo S."/>
            <person name="Nolan M."/>
            <person name="Ohm R."/>
            <person name="Pangilinan J."/>
            <person name="Park H.-J."/>
            <person name="Ramirez L."/>
            <person name="Alfaro M."/>
            <person name="Sun H."/>
            <person name="Tritt A."/>
            <person name="Yoshinaga Y."/>
            <person name="Zwiers L.-H."/>
            <person name="Turgeon B."/>
            <person name="Goodwin S."/>
            <person name="Spatafora J."/>
            <person name="Crous P."/>
            <person name="Grigoriev I."/>
        </authorList>
    </citation>
    <scope>NUCLEOTIDE SEQUENCE [LARGE SCALE GENOMIC DNA]</scope>
    <source>
        <strain evidence="2">CECT 20119</strain>
    </source>
</reference>
<proteinExistence type="predicted"/>
<sequence>MLHNSYLARYGRRTFMSARQVGLTMGHAKRPKTLGVGVSIGAATPSCFFDLISACTSSHTTRIFHHAVSTHQNMQSLSPLIRLVRHTAPGRYRAFEVKHVTSGGQDTLPLAHAPSGRNYFMHDQDPFRLDQQVGMRPPGHACNDLPAALCDLKNLAGCCFTISAHTCRCPVCFWVSLGTAAGRGALE</sequence>